<accession>A0A917ZKE9</accession>
<organism evidence="3 4">
    <name type="scientific">Nonomuraea cavernae</name>
    <dbReference type="NCBI Taxonomy" id="2045107"/>
    <lineage>
        <taxon>Bacteria</taxon>
        <taxon>Bacillati</taxon>
        <taxon>Actinomycetota</taxon>
        <taxon>Actinomycetes</taxon>
        <taxon>Streptosporangiales</taxon>
        <taxon>Streptosporangiaceae</taxon>
        <taxon>Nonomuraea</taxon>
    </lineage>
</organism>
<dbReference type="GO" id="GO:0003677">
    <property type="term" value="F:DNA binding"/>
    <property type="evidence" value="ECO:0007669"/>
    <property type="project" value="InterPro"/>
</dbReference>
<dbReference type="InterPro" id="IPR036162">
    <property type="entry name" value="Resolvase-like_N_sf"/>
</dbReference>
<evidence type="ECO:0000259" key="1">
    <source>
        <dbReference type="PROSITE" id="PS51736"/>
    </source>
</evidence>
<dbReference type="Proteomes" id="UP000646523">
    <property type="component" value="Unassembled WGS sequence"/>
</dbReference>
<proteinExistence type="predicted"/>
<dbReference type="InterPro" id="IPR011109">
    <property type="entry name" value="DNA_bind_recombinase_dom"/>
</dbReference>
<reference evidence="3" key="1">
    <citation type="journal article" date="2014" name="Int. J. Syst. Evol. Microbiol.">
        <title>Complete genome sequence of Corynebacterium casei LMG S-19264T (=DSM 44701T), isolated from a smear-ripened cheese.</title>
        <authorList>
            <consortium name="US DOE Joint Genome Institute (JGI-PGF)"/>
            <person name="Walter F."/>
            <person name="Albersmeier A."/>
            <person name="Kalinowski J."/>
            <person name="Ruckert C."/>
        </authorList>
    </citation>
    <scope>NUCLEOTIDE SEQUENCE</scope>
    <source>
        <strain evidence="3">CGMCC 4.7368</strain>
    </source>
</reference>
<dbReference type="InterPro" id="IPR038109">
    <property type="entry name" value="DNA_bind_recomb_sf"/>
</dbReference>
<keyword evidence="4" id="KW-1185">Reference proteome</keyword>
<protein>
    <submittedName>
        <fullName evidence="3">Serine recombinase</fullName>
    </submittedName>
</protein>
<feature type="domain" description="Recombinase" evidence="2">
    <location>
        <begin position="160"/>
        <end position="263"/>
    </location>
</feature>
<dbReference type="PROSITE" id="PS51737">
    <property type="entry name" value="RECOMBINASE_DNA_BIND"/>
    <property type="match status" value="1"/>
</dbReference>
<evidence type="ECO:0000313" key="3">
    <source>
        <dbReference type="EMBL" id="GGO83447.1"/>
    </source>
</evidence>
<feature type="domain" description="Resolvase/invertase-type recombinase catalytic" evidence="1">
    <location>
        <begin position="4"/>
        <end position="152"/>
    </location>
</feature>
<dbReference type="GO" id="GO:0000150">
    <property type="term" value="F:DNA strand exchange activity"/>
    <property type="evidence" value="ECO:0007669"/>
    <property type="project" value="InterPro"/>
</dbReference>
<dbReference type="AlphaFoldDB" id="A0A917ZKE9"/>
<dbReference type="Gene3D" id="3.90.1750.20">
    <property type="entry name" value="Putative Large Serine Recombinase, Chain B, Domain 2"/>
    <property type="match status" value="1"/>
</dbReference>
<dbReference type="Pfam" id="PF07508">
    <property type="entry name" value="Recombinase"/>
    <property type="match status" value="1"/>
</dbReference>
<dbReference type="PANTHER" id="PTHR30461">
    <property type="entry name" value="DNA-INVERTASE FROM LAMBDOID PROPHAGE"/>
    <property type="match status" value="1"/>
</dbReference>
<dbReference type="SUPFAM" id="SSF53041">
    <property type="entry name" value="Resolvase-like"/>
    <property type="match status" value="1"/>
</dbReference>
<evidence type="ECO:0000259" key="2">
    <source>
        <dbReference type="PROSITE" id="PS51737"/>
    </source>
</evidence>
<comment type="caution">
    <text evidence="3">The sequence shown here is derived from an EMBL/GenBank/DDBJ whole genome shotgun (WGS) entry which is preliminary data.</text>
</comment>
<dbReference type="EMBL" id="BMNH01000053">
    <property type="protein sequence ID" value="GGO83447.1"/>
    <property type="molecule type" value="Genomic_DNA"/>
</dbReference>
<dbReference type="PROSITE" id="PS51736">
    <property type="entry name" value="RECOMBINASES_3"/>
    <property type="match status" value="1"/>
</dbReference>
<reference evidence="3" key="2">
    <citation type="submission" date="2020-09" db="EMBL/GenBank/DDBJ databases">
        <authorList>
            <person name="Sun Q."/>
            <person name="Zhou Y."/>
        </authorList>
    </citation>
    <scope>NUCLEOTIDE SEQUENCE</scope>
    <source>
        <strain evidence="3">CGMCC 4.7368</strain>
    </source>
</reference>
<dbReference type="Gene3D" id="3.40.50.1390">
    <property type="entry name" value="Resolvase, N-terminal catalytic domain"/>
    <property type="match status" value="1"/>
</dbReference>
<dbReference type="PANTHER" id="PTHR30461:SF23">
    <property type="entry name" value="DNA RECOMBINASE-RELATED"/>
    <property type="match status" value="1"/>
</dbReference>
<dbReference type="RefSeq" id="WP_194518811.1">
    <property type="nucleotide sequence ID" value="NZ_JAIWLU010000043.1"/>
</dbReference>
<dbReference type="InterPro" id="IPR006119">
    <property type="entry name" value="Resolv_N"/>
</dbReference>
<evidence type="ECO:0000313" key="4">
    <source>
        <dbReference type="Proteomes" id="UP000646523"/>
    </source>
</evidence>
<dbReference type="CDD" id="cd00338">
    <property type="entry name" value="Ser_Recombinase"/>
    <property type="match status" value="1"/>
</dbReference>
<dbReference type="SMART" id="SM00857">
    <property type="entry name" value="Resolvase"/>
    <property type="match status" value="1"/>
</dbReference>
<gene>
    <name evidence="3" type="ORF">GCM10012289_76920</name>
</gene>
<sequence length="483" mass="53797">MQRDAIIYVRISRDRIGAGLGVERQRIDCENLAERLGWNVVAIYDDNDLSAYSGKPRPGYRRMLEDLKASVATGVLAWHTDRLHRSPTELEEYIQVVERHGVDTQTVKAGQLDLSTPAGRMNARNLGNFARYEVEHMAERQQAKKVQKAAAGQWLGGRRPFGFEPDGVTVRPTEAAELNARGDDILAGMSMHAIARDWNARGVTTATGGQWTPNAVRRVFLRPRNAGLMEHRGEIVGPAEWPAVIEETKWRAIVALINDPSRRTTPGPRRRWLGSGLYECGICVEAGAEKTTVVAATAGLSTGGERKTVPSYRCADSRTHVARNPEHLDRYVTMLAVEWLSRPGAVEAFERRGDDGQGQARVLEREALRIRDNEAAEMFAEGKMTKAQLIAANEKTAARRAELDRADAAAARVTALAPFRKGDPQAVWDGLDLERRRAVISEIMRVIILPSHKGRPRGWTPDYGKEWGYFDPDGVRIEWRSPA</sequence>
<dbReference type="InterPro" id="IPR050639">
    <property type="entry name" value="SSR_resolvase"/>
</dbReference>
<name>A0A917ZKE9_9ACTN</name>
<dbReference type="Pfam" id="PF00239">
    <property type="entry name" value="Resolvase"/>
    <property type="match status" value="1"/>
</dbReference>